<organism evidence="3 4">
    <name type="scientific">Bradyrhizobium aeschynomenes</name>
    <dbReference type="NCBI Taxonomy" id="2734909"/>
    <lineage>
        <taxon>Bacteria</taxon>
        <taxon>Pseudomonadati</taxon>
        <taxon>Pseudomonadota</taxon>
        <taxon>Alphaproteobacteria</taxon>
        <taxon>Hyphomicrobiales</taxon>
        <taxon>Nitrobacteraceae</taxon>
        <taxon>Bradyrhizobium</taxon>
    </lineage>
</organism>
<reference evidence="3" key="1">
    <citation type="submission" date="2020-05" db="EMBL/GenBank/DDBJ databases">
        <title>Nod-independent and nitrogen-fixing Bradyrhizobium aeschynomene sp. nov. isolated from nodules of Aeschynomene indica.</title>
        <authorList>
            <person name="Zhang Z."/>
        </authorList>
    </citation>
    <scope>NUCLEOTIDE SEQUENCE</scope>
    <source>
        <strain evidence="3">83012</strain>
    </source>
</reference>
<dbReference type="SUPFAM" id="SSF53756">
    <property type="entry name" value="UDP-Glycosyltransferase/glycogen phosphorylase"/>
    <property type="match status" value="1"/>
</dbReference>
<dbReference type="InterPro" id="IPR050194">
    <property type="entry name" value="Glycosyltransferase_grp1"/>
</dbReference>
<dbReference type="InterPro" id="IPR001296">
    <property type="entry name" value="Glyco_trans_1"/>
</dbReference>
<evidence type="ECO:0000259" key="1">
    <source>
        <dbReference type="Pfam" id="PF00534"/>
    </source>
</evidence>
<name>A0ABX2CJ26_9BRAD</name>
<feature type="domain" description="Glycosyl transferase family 1" evidence="1">
    <location>
        <begin position="193"/>
        <end position="351"/>
    </location>
</feature>
<evidence type="ECO:0000259" key="2">
    <source>
        <dbReference type="Pfam" id="PF13439"/>
    </source>
</evidence>
<accession>A0ABX2CJ26</accession>
<dbReference type="PANTHER" id="PTHR45947">
    <property type="entry name" value="SULFOQUINOVOSYL TRANSFERASE SQD2"/>
    <property type="match status" value="1"/>
</dbReference>
<keyword evidence="4" id="KW-1185">Reference proteome</keyword>
<comment type="caution">
    <text evidence="3">The sequence shown here is derived from an EMBL/GenBank/DDBJ whole genome shotgun (WGS) entry which is preliminary data.</text>
</comment>
<gene>
    <name evidence="3" type="ORF">HL667_22315</name>
</gene>
<dbReference type="CDD" id="cd03801">
    <property type="entry name" value="GT4_PimA-like"/>
    <property type="match status" value="1"/>
</dbReference>
<proteinExistence type="predicted"/>
<dbReference type="Gene3D" id="3.40.50.2000">
    <property type="entry name" value="Glycogen Phosphorylase B"/>
    <property type="match status" value="2"/>
</dbReference>
<evidence type="ECO:0000313" key="3">
    <source>
        <dbReference type="EMBL" id="NPU67755.1"/>
    </source>
</evidence>
<dbReference type="Pfam" id="PF13439">
    <property type="entry name" value="Glyco_transf_4"/>
    <property type="match status" value="1"/>
</dbReference>
<sequence length="393" mass="43353">MSSRGRLRIVSIAHPATSSEAGRLRYRHLASRPDVDLHLVMPEVWKEFGRTITAAPFDDRYPVHRLPIRLPEVGPMKWYLHFYPALRRLLRELDPDVIHLWEEPWSIVALQAQMLRGRAALVLEVDQNILKRLPPPFEAIRKFVLGRTDHILSRSPAATDVVRARGYAGPVTPIGYGVDLATFAPAGERPTRIADAPLRLGYVGRLVVEKGLDDALEALARTRSAATLSIMGEGPHEAHLRQRVKELGLGDRVDLQGWASPAEVASFLRGLDALLLLTRTTGAVREQFGRVIIEAQACGVPVIGSTCGAIPDVVGEGGWIVPERDPHRLCRLIDGLTADRLELATCARAARTNVLARFTYDAVASAIETACRAADMSRNASRMVQRQPLQASR</sequence>
<feature type="domain" description="Glycosyltransferase subfamily 4-like N-terminal" evidence="2">
    <location>
        <begin position="34"/>
        <end position="181"/>
    </location>
</feature>
<dbReference type="PANTHER" id="PTHR45947:SF3">
    <property type="entry name" value="SULFOQUINOVOSYL TRANSFERASE SQD2"/>
    <property type="match status" value="1"/>
</dbReference>
<evidence type="ECO:0000313" key="4">
    <source>
        <dbReference type="Proteomes" id="UP000886476"/>
    </source>
</evidence>
<dbReference type="Proteomes" id="UP000886476">
    <property type="component" value="Unassembled WGS sequence"/>
</dbReference>
<protein>
    <submittedName>
        <fullName evidence="3">Glycosyltransferase family 4 protein</fullName>
    </submittedName>
</protein>
<dbReference type="Pfam" id="PF00534">
    <property type="entry name" value="Glycos_transf_1"/>
    <property type="match status" value="1"/>
</dbReference>
<dbReference type="EMBL" id="JABFDN010000008">
    <property type="protein sequence ID" value="NPU67755.1"/>
    <property type="molecule type" value="Genomic_DNA"/>
</dbReference>
<dbReference type="InterPro" id="IPR028098">
    <property type="entry name" value="Glyco_trans_4-like_N"/>
</dbReference>
<dbReference type="RefSeq" id="WP_172112844.1">
    <property type="nucleotide sequence ID" value="NZ_JABFDN010000008.1"/>
</dbReference>